<dbReference type="Gene3D" id="3.30.230.30">
    <property type="entry name" value="Impact, N-terminal domain"/>
    <property type="match status" value="1"/>
</dbReference>
<protein>
    <submittedName>
        <fullName evidence="3">YigZ family protein</fullName>
    </submittedName>
</protein>
<evidence type="ECO:0000313" key="4">
    <source>
        <dbReference type="Proteomes" id="UP000886861"/>
    </source>
</evidence>
<evidence type="ECO:0000313" key="3">
    <source>
        <dbReference type="EMBL" id="HIV01096.1"/>
    </source>
</evidence>
<dbReference type="SUPFAM" id="SSF54211">
    <property type="entry name" value="Ribosomal protein S5 domain 2-like"/>
    <property type="match status" value="1"/>
</dbReference>
<dbReference type="AlphaFoldDB" id="A0A9D1NEI7"/>
<dbReference type="InterPro" id="IPR023582">
    <property type="entry name" value="Impact"/>
</dbReference>
<feature type="domain" description="Impact N-terminal" evidence="2">
    <location>
        <begin position="13"/>
        <end position="115"/>
    </location>
</feature>
<dbReference type="GO" id="GO:0006446">
    <property type="term" value="P:regulation of translational initiation"/>
    <property type="evidence" value="ECO:0007669"/>
    <property type="project" value="TreeGrafter"/>
</dbReference>
<dbReference type="InterPro" id="IPR001498">
    <property type="entry name" value="Impact_N"/>
</dbReference>
<comment type="similarity">
    <text evidence="1">Belongs to the IMPACT family.</text>
</comment>
<dbReference type="Proteomes" id="UP000886861">
    <property type="component" value="Unassembled WGS sequence"/>
</dbReference>
<dbReference type="InterPro" id="IPR036956">
    <property type="entry name" value="Impact_N_sf"/>
</dbReference>
<organism evidence="3 4">
    <name type="scientific">Candidatus Caccopulliclostridium gallistercoris</name>
    <dbReference type="NCBI Taxonomy" id="2840719"/>
    <lineage>
        <taxon>Bacteria</taxon>
        <taxon>Bacillati</taxon>
        <taxon>Bacillota</taxon>
        <taxon>Clostridia</taxon>
        <taxon>Candidatus Caccopulliclostridium</taxon>
    </lineage>
</organism>
<dbReference type="EMBL" id="DVOJ01000004">
    <property type="protein sequence ID" value="HIV01096.1"/>
    <property type="molecule type" value="Genomic_DNA"/>
</dbReference>
<evidence type="ECO:0000259" key="2">
    <source>
        <dbReference type="Pfam" id="PF01205"/>
    </source>
</evidence>
<dbReference type="PANTHER" id="PTHR16301">
    <property type="entry name" value="IMPACT-RELATED"/>
    <property type="match status" value="1"/>
</dbReference>
<dbReference type="GO" id="GO:0005737">
    <property type="term" value="C:cytoplasm"/>
    <property type="evidence" value="ECO:0007669"/>
    <property type="project" value="TreeGrafter"/>
</dbReference>
<dbReference type="InterPro" id="IPR020568">
    <property type="entry name" value="Ribosomal_Su5_D2-typ_SF"/>
</dbReference>
<name>A0A9D1NEI7_9FIRM</name>
<reference evidence="3" key="1">
    <citation type="submission" date="2020-10" db="EMBL/GenBank/DDBJ databases">
        <authorList>
            <person name="Gilroy R."/>
        </authorList>
    </citation>
    <scope>NUCLEOTIDE SEQUENCE</scope>
    <source>
        <strain evidence="3">CHK186-9395</strain>
    </source>
</reference>
<dbReference type="Pfam" id="PF01205">
    <property type="entry name" value="Impact_N"/>
    <property type="match status" value="1"/>
</dbReference>
<sequence>MNKLIKNNIILIKKSKFLTFLYEIDNLEEIKEIINNLKIEHKKATHICYAYKIGVNAKYFDDGEPAGTAGKPIFNVIEKKNLNNVLIIVIRYFGGIKLGAGGLFRAYSNCASEILK</sequence>
<proteinExistence type="inferred from homology"/>
<dbReference type="PANTHER" id="PTHR16301:SF20">
    <property type="entry name" value="IMPACT FAMILY MEMBER YIGZ"/>
    <property type="match status" value="1"/>
</dbReference>
<accession>A0A9D1NEI7</accession>
<reference evidence="3" key="2">
    <citation type="journal article" date="2021" name="PeerJ">
        <title>Extensive microbial diversity within the chicken gut microbiome revealed by metagenomics and culture.</title>
        <authorList>
            <person name="Gilroy R."/>
            <person name="Ravi A."/>
            <person name="Getino M."/>
            <person name="Pursley I."/>
            <person name="Horton D.L."/>
            <person name="Alikhan N.F."/>
            <person name="Baker D."/>
            <person name="Gharbi K."/>
            <person name="Hall N."/>
            <person name="Watson M."/>
            <person name="Adriaenssens E.M."/>
            <person name="Foster-Nyarko E."/>
            <person name="Jarju S."/>
            <person name="Secka A."/>
            <person name="Antonio M."/>
            <person name="Oren A."/>
            <person name="Chaudhuri R.R."/>
            <person name="La Ragione R."/>
            <person name="Hildebrand F."/>
            <person name="Pallen M.J."/>
        </authorList>
    </citation>
    <scope>NUCLEOTIDE SEQUENCE</scope>
    <source>
        <strain evidence="3">CHK186-9395</strain>
    </source>
</reference>
<comment type="caution">
    <text evidence="3">The sequence shown here is derived from an EMBL/GenBank/DDBJ whole genome shotgun (WGS) entry which is preliminary data.</text>
</comment>
<evidence type="ECO:0000256" key="1">
    <source>
        <dbReference type="ARBA" id="ARBA00007665"/>
    </source>
</evidence>
<gene>
    <name evidence="3" type="ORF">IAA62_00865</name>
</gene>